<name>A0ACD0NLT5_9BASI</name>
<proteinExistence type="predicted"/>
<sequence>MSPVASSSRELASPRRSPDIASLSLYSRSLTEEAKRISGGLGSAELQMKRSRSRSKQQNQREEAIKQELRGFANVGEPEPWKLCGDDESWGDHRRARSDSGSRLHPFAAPCLRNEVISVAGPSPQVDESRFKWLPLPRKSTGPLHPEFQVREPHSDRADQVETLTSLPVPGLNSSFTDNEEFNCDDGFDTSAEVDPDMLHSLERLASSPSSDSLELALLNFPPPPRSLRERHSHGSLRSAGGLQQRRKLAHPKEPCPPLNLAADRPNTSSGSLSGAASSFQRSPLRERRSKPPMHLSLSKSSQINSSGSICRISKGLPSPSSFHSPPPCPPPSTPLPDLPTPMLEEQGKRYSSTSAASRRSSASAGEQLRKRNLSRTTSAASRSADQSDLSISLDYAFNEPSSACSTVSSRGSSRPTETPPSSSCLPLPLLASPFSLLDASEVANGYHAKQSRRRSQHKGARATRATEFDFSDADFGEFEEPTDADRHREKMNRLVDYIQQYNTNLEMQAHVNQEDQPGDEKRLSGSLRHPYSFSYAQDDRRRSQPTTPDFLPFLLPSATTTSSSPPAKVSSRAHSKTRSSLSSNHSSTAAAPAPYAKQNHQMNHWLPHRRCSSSQGPDEAARRSSRGFADHTAGGRMRTYSSDIKQSFASFQPQHLPDASSQPANALQISFDDVEGEDQVVYGFAI</sequence>
<protein>
    <submittedName>
        <fullName evidence="1">Uncharacterized protein</fullName>
    </submittedName>
</protein>
<evidence type="ECO:0000313" key="2">
    <source>
        <dbReference type="Proteomes" id="UP000245626"/>
    </source>
</evidence>
<gene>
    <name evidence="1" type="ORF">IE53DRAFT_5511</name>
</gene>
<evidence type="ECO:0000313" key="1">
    <source>
        <dbReference type="EMBL" id="PWN46803.1"/>
    </source>
</evidence>
<accession>A0ACD0NLT5</accession>
<dbReference type="Proteomes" id="UP000245626">
    <property type="component" value="Unassembled WGS sequence"/>
</dbReference>
<organism evidence="1 2">
    <name type="scientific">Violaceomyces palustris</name>
    <dbReference type="NCBI Taxonomy" id="1673888"/>
    <lineage>
        <taxon>Eukaryota</taxon>
        <taxon>Fungi</taxon>
        <taxon>Dikarya</taxon>
        <taxon>Basidiomycota</taxon>
        <taxon>Ustilaginomycotina</taxon>
        <taxon>Ustilaginomycetes</taxon>
        <taxon>Violaceomycetales</taxon>
        <taxon>Violaceomycetaceae</taxon>
        <taxon>Violaceomyces</taxon>
    </lineage>
</organism>
<keyword evidence="2" id="KW-1185">Reference proteome</keyword>
<dbReference type="EMBL" id="KZ820697">
    <property type="protein sequence ID" value="PWN46803.1"/>
    <property type="molecule type" value="Genomic_DNA"/>
</dbReference>
<reference evidence="1 2" key="1">
    <citation type="journal article" date="2018" name="Mol. Biol. Evol.">
        <title>Broad Genomic Sampling Reveals a Smut Pathogenic Ancestry of the Fungal Clade Ustilaginomycotina.</title>
        <authorList>
            <person name="Kijpornyongpan T."/>
            <person name="Mondo S.J."/>
            <person name="Barry K."/>
            <person name="Sandor L."/>
            <person name="Lee J."/>
            <person name="Lipzen A."/>
            <person name="Pangilinan J."/>
            <person name="LaButti K."/>
            <person name="Hainaut M."/>
            <person name="Henrissat B."/>
            <person name="Grigoriev I.V."/>
            <person name="Spatafora J.W."/>
            <person name="Aime M.C."/>
        </authorList>
    </citation>
    <scope>NUCLEOTIDE SEQUENCE [LARGE SCALE GENOMIC DNA]</scope>
    <source>
        <strain evidence="1 2">SA 807</strain>
    </source>
</reference>